<evidence type="ECO:0000256" key="3">
    <source>
        <dbReference type="ARBA" id="ARBA00022737"/>
    </source>
</evidence>
<dbReference type="GO" id="GO:0006952">
    <property type="term" value="P:defense response"/>
    <property type="evidence" value="ECO:0007669"/>
    <property type="project" value="UniProtKB-KW"/>
</dbReference>
<accession>A0A3B6N0Y8</accession>
<dbReference type="Gramene" id="TraesCS5D02G532400.2">
    <property type="protein sequence ID" value="TraesCS5D02G532400.2"/>
    <property type="gene ID" value="TraesCS5D02G532400"/>
</dbReference>
<feature type="domain" description="NB-ARC" evidence="8">
    <location>
        <begin position="271"/>
        <end position="426"/>
    </location>
</feature>
<dbReference type="InterPro" id="IPR056789">
    <property type="entry name" value="LRR_R13L1-DRL21"/>
</dbReference>
<keyword evidence="6" id="KW-0067">ATP-binding</keyword>
<organism evidence="12">
    <name type="scientific">Triticum aestivum</name>
    <name type="common">Wheat</name>
    <dbReference type="NCBI Taxonomy" id="4565"/>
    <lineage>
        <taxon>Eukaryota</taxon>
        <taxon>Viridiplantae</taxon>
        <taxon>Streptophyta</taxon>
        <taxon>Embryophyta</taxon>
        <taxon>Tracheophyta</taxon>
        <taxon>Spermatophyta</taxon>
        <taxon>Magnoliopsida</taxon>
        <taxon>Liliopsida</taxon>
        <taxon>Poales</taxon>
        <taxon>Poaceae</taxon>
        <taxon>BOP clade</taxon>
        <taxon>Pooideae</taxon>
        <taxon>Triticodae</taxon>
        <taxon>Triticeae</taxon>
        <taxon>Triticinae</taxon>
        <taxon>Triticum</taxon>
    </lineage>
</organism>
<reference evidence="12" key="2">
    <citation type="submission" date="2018-10" db="UniProtKB">
        <authorList>
            <consortium name="EnsemblPlants"/>
        </authorList>
    </citation>
    <scope>IDENTIFICATION</scope>
</reference>
<dbReference type="Gramene" id="TraesJUL5D03G03249700.1">
    <property type="protein sequence ID" value="TraesJUL5D03G03249700.1"/>
    <property type="gene ID" value="TraesJUL5D03G03249700"/>
</dbReference>
<keyword evidence="3" id="KW-0677">Repeat</keyword>
<feature type="domain" description="R13L1/DRL21-like LRR repeat region" evidence="11">
    <location>
        <begin position="765"/>
        <end position="869"/>
    </location>
</feature>
<keyword evidence="4" id="KW-0547">Nucleotide-binding</keyword>
<protein>
    <recommendedName>
        <fullName evidence="14">NB-ARC domain-containing protein</fullName>
    </recommendedName>
</protein>
<feature type="compositionally biased region" description="Polar residues" evidence="7">
    <location>
        <begin position="255"/>
        <end position="267"/>
    </location>
</feature>
<comment type="similarity">
    <text evidence="1">Belongs to the disease resistance NB-LRR family.</text>
</comment>
<reference evidence="12" key="1">
    <citation type="submission" date="2018-08" db="EMBL/GenBank/DDBJ databases">
        <authorList>
            <person name="Rossello M."/>
        </authorList>
    </citation>
    <scope>NUCLEOTIDE SEQUENCE [LARGE SCALE GENOMIC DNA]</scope>
    <source>
        <strain evidence="12">cv. Chinese Spring</strain>
    </source>
</reference>
<name>A0A3B6N0Y8_WHEAT</name>
<dbReference type="Pfam" id="PF00931">
    <property type="entry name" value="NB-ARC"/>
    <property type="match status" value="1"/>
</dbReference>
<evidence type="ECO:0000259" key="9">
    <source>
        <dbReference type="Pfam" id="PF18052"/>
    </source>
</evidence>
<dbReference type="AlphaFoldDB" id="A0A3B6N0Y8"/>
<dbReference type="Proteomes" id="UP000019116">
    <property type="component" value="Chromosome 5D"/>
</dbReference>
<evidence type="ECO:0000256" key="5">
    <source>
        <dbReference type="ARBA" id="ARBA00022821"/>
    </source>
</evidence>
<evidence type="ECO:0000256" key="6">
    <source>
        <dbReference type="ARBA" id="ARBA00022840"/>
    </source>
</evidence>
<keyword evidence="13" id="KW-1185">Reference proteome</keyword>
<dbReference type="InterPro" id="IPR032675">
    <property type="entry name" value="LRR_dom_sf"/>
</dbReference>
<dbReference type="InterPro" id="IPR002182">
    <property type="entry name" value="NB-ARC"/>
</dbReference>
<evidence type="ECO:0000259" key="10">
    <source>
        <dbReference type="Pfam" id="PF23559"/>
    </source>
</evidence>
<feature type="domain" description="Disease resistance N-terminal" evidence="9">
    <location>
        <begin position="97"/>
        <end position="151"/>
    </location>
</feature>
<dbReference type="SUPFAM" id="SSF52540">
    <property type="entry name" value="P-loop containing nucleoside triphosphate hydrolases"/>
    <property type="match status" value="1"/>
</dbReference>
<evidence type="ECO:0000313" key="13">
    <source>
        <dbReference type="Proteomes" id="UP000019116"/>
    </source>
</evidence>
<evidence type="ECO:0000256" key="7">
    <source>
        <dbReference type="SAM" id="MobiDB-lite"/>
    </source>
</evidence>
<evidence type="ECO:0000256" key="2">
    <source>
        <dbReference type="ARBA" id="ARBA00022614"/>
    </source>
</evidence>
<feature type="domain" description="Disease resistance protein winged helix" evidence="10">
    <location>
        <begin position="513"/>
        <end position="577"/>
    </location>
</feature>
<dbReference type="PRINTS" id="PR00364">
    <property type="entry name" value="DISEASERSIST"/>
</dbReference>
<proteinExistence type="inferred from homology"/>
<dbReference type="OrthoDB" id="686736at2759"/>
<dbReference type="Pfam" id="PF18052">
    <property type="entry name" value="Rx_N"/>
    <property type="match status" value="1"/>
</dbReference>
<dbReference type="Gene3D" id="1.10.8.430">
    <property type="entry name" value="Helical domain of apoptotic protease-activating factors"/>
    <property type="match status" value="1"/>
</dbReference>
<dbReference type="InterPro" id="IPR042197">
    <property type="entry name" value="Apaf_helical"/>
</dbReference>
<dbReference type="InterPro" id="IPR058922">
    <property type="entry name" value="WHD_DRP"/>
</dbReference>
<dbReference type="PANTHER" id="PTHR36766:SF40">
    <property type="entry name" value="DISEASE RESISTANCE PROTEIN RGA3"/>
    <property type="match status" value="1"/>
</dbReference>
<evidence type="ECO:0000256" key="4">
    <source>
        <dbReference type="ARBA" id="ARBA00022741"/>
    </source>
</evidence>
<dbReference type="Pfam" id="PF25019">
    <property type="entry name" value="LRR_R13L1-DRL21"/>
    <property type="match status" value="1"/>
</dbReference>
<dbReference type="GO" id="GO:0005524">
    <property type="term" value="F:ATP binding"/>
    <property type="evidence" value="ECO:0007669"/>
    <property type="project" value="UniProtKB-KW"/>
</dbReference>
<dbReference type="InterPro" id="IPR036388">
    <property type="entry name" value="WH-like_DNA-bd_sf"/>
</dbReference>
<evidence type="ECO:0000259" key="11">
    <source>
        <dbReference type="Pfam" id="PF25019"/>
    </source>
</evidence>
<evidence type="ECO:0008006" key="14">
    <source>
        <dbReference type="Google" id="ProtNLM"/>
    </source>
</evidence>
<sequence>MCVLLTLDLSLECFRNPEIRPIGGCEDVTRANDGDHLPDLNIREKGSAHTLGIRDIMVGIAGVPSGISEFVNVFQWARSAISSEWGDTQEERFQDDICQLQSGLEFLRDTLPAMHDLIDRAEWRSHKDCVANLLPYLKDAVYDAEDLLDDLKWYNHKVIVEGNESKLSVTEFFRNFNEVNDIHKRLVNISEYLEKMGLGEVTPRFDKTVRPETTSFCNETKIFGRDVLLKKMMRLLNVPTNSSAGSKRKWKPSADGTSTSNQVSNESRLPDLPVLPLVGIGGIGKTTLAQHICSHPIVKSHFKTIIWICVSDDFDVKRLTKEAIGSCPGKKATTDNLNSLQHVLSGILSNERFLIVLDDMWDDALKEHGLRWKTFCAPFKNVLQGSMMLVTTRSQKVAELVHTMEPITLEELKGDVFWDFFKLCVFGSGSFDDHPELEPIGKDILPKLKGSPLAAKTLGRMLQSDLHISHWNSILHSELWALDQEATDIVPALRLSYMYLPFHLKRCFSFCAVYPKDKEFEKDILAEIWAAEGFVKCQGVIPVQDIGCQYFNALLNLSFFQKVQGKYVIHDLLHDMAQKVSEDDCFIVKKKGDFIRIPPNVRHLSVLSSNDIDNSDLSILCRHKKLRTLLCNKPLANKKIPARLLEDWCTELLRMRVIVFASLNELPASIGKLKHLQYLKISRACSVTSLPGTICMLHNLQVLCVKKCKLESLPSGFSMLVNLWRFESQGFKYGPNIRGFNTEEFYYGLNLDAASDEQGLGCRFIKNMKQLRGHLEISNVGMLRKDHSAEAELKNKGYLDKLTLQSSACASQSGDNENGIEVLRHLQPPAGVKSLVLGGYLGVSLPSWFQPQSLSGLTSASFSWCHELEIPTVPIDINSSSMGFSSLTDLILQWCGSLSSLEQLLDPAYLPVIKKIIIKNCENLISVPTERFGEFRCIEIFEVEGCGKINSQSLAARSLKKLKLGGSKDMYWPNNCGNLTAANIQCCSLTYFSLSCRRLTSIQLQMWNLPALRELHISHCQSLTYFGQPGQIFTNLTSLTISECSQLSTIDGLLEEEYLPAIKSITIDDCEKLSTIESRRIGDFSSLKDLKVSRCPSIDWGGFVLPASLQSLHLQACGDISSFIPSGLENLHSLVSLRLLECWYRISIPGRLWSTTLSSLEELELRVCTELVSVGGADDISEIPNVWIQACRKLKGIKLPVRRGSFLISKK</sequence>
<dbReference type="Pfam" id="PF23559">
    <property type="entry name" value="WHD_DRP"/>
    <property type="match status" value="1"/>
</dbReference>
<keyword evidence="2" id="KW-0433">Leucine-rich repeat</keyword>
<dbReference type="PANTHER" id="PTHR36766">
    <property type="entry name" value="PLANT BROAD-SPECTRUM MILDEW RESISTANCE PROTEIN RPW8"/>
    <property type="match status" value="1"/>
</dbReference>
<dbReference type="GO" id="GO:0051707">
    <property type="term" value="P:response to other organism"/>
    <property type="evidence" value="ECO:0007669"/>
    <property type="project" value="UniProtKB-ARBA"/>
</dbReference>
<evidence type="ECO:0000256" key="1">
    <source>
        <dbReference type="ARBA" id="ARBA00008894"/>
    </source>
</evidence>
<dbReference type="Gene3D" id="1.10.10.10">
    <property type="entry name" value="Winged helix-like DNA-binding domain superfamily/Winged helix DNA-binding domain"/>
    <property type="match status" value="1"/>
</dbReference>
<dbReference type="Gene3D" id="1.20.5.4130">
    <property type="match status" value="1"/>
</dbReference>
<dbReference type="SMR" id="A0A3B6N0Y8"/>
<dbReference type="InterPro" id="IPR041118">
    <property type="entry name" value="Rx_N"/>
</dbReference>
<dbReference type="Gene3D" id="3.40.50.300">
    <property type="entry name" value="P-loop containing nucleotide triphosphate hydrolases"/>
    <property type="match status" value="1"/>
</dbReference>
<evidence type="ECO:0000313" key="12">
    <source>
        <dbReference type="EnsemblPlants" id="TraesCS5D02G532400.2"/>
    </source>
</evidence>
<dbReference type="EnsemblPlants" id="TraesCS5D02G532400.2">
    <property type="protein sequence ID" value="TraesCS5D02G532400.2"/>
    <property type="gene ID" value="TraesCS5D02G532400"/>
</dbReference>
<dbReference type="GO" id="GO:0043531">
    <property type="term" value="F:ADP binding"/>
    <property type="evidence" value="ECO:0007669"/>
    <property type="project" value="InterPro"/>
</dbReference>
<dbReference type="InterPro" id="IPR027417">
    <property type="entry name" value="P-loop_NTPase"/>
</dbReference>
<keyword evidence="5" id="KW-0611">Plant defense</keyword>
<evidence type="ECO:0000259" key="8">
    <source>
        <dbReference type="Pfam" id="PF00931"/>
    </source>
</evidence>
<dbReference type="SUPFAM" id="SSF52058">
    <property type="entry name" value="L domain-like"/>
    <property type="match status" value="2"/>
</dbReference>
<dbReference type="Gramene" id="TraesLAC5D03G03180440.1">
    <property type="protein sequence ID" value="TraesLAC5D03G03180440.1"/>
    <property type="gene ID" value="TraesLAC5D03G03180440"/>
</dbReference>
<dbReference type="Gene3D" id="3.80.10.10">
    <property type="entry name" value="Ribonuclease Inhibitor"/>
    <property type="match status" value="3"/>
</dbReference>
<dbReference type="STRING" id="4565.A0A3B6N0Y8"/>
<feature type="region of interest" description="Disordered" evidence="7">
    <location>
        <begin position="240"/>
        <end position="267"/>
    </location>
</feature>